<dbReference type="AlphaFoldDB" id="A0A7G2CSL0"/>
<feature type="domain" description="RING-type" evidence="12">
    <location>
        <begin position="299"/>
        <end position="340"/>
    </location>
</feature>
<dbReference type="Pfam" id="PF25563">
    <property type="entry name" value="TPR_SYVN1_N"/>
    <property type="match status" value="1"/>
</dbReference>
<reference evidence="13 14" key="1">
    <citation type="submission" date="2020-08" db="EMBL/GenBank/DDBJ databases">
        <authorList>
            <person name="Newling K."/>
            <person name="Davey J."/>
            <person name="Forrester S."/>
        </authorList>
    </citation>
    <scope>NUCLEOTIDE SEQUENCE [LARGE SCALE GENOMIC DNA]</scope>
    <source>
        <strain evidence="14">Crithidia deanei Carvalho (ATCC PRA-265)</strain>
    </source>
</reference>
<dbReference type="GO" id="GO:0061630">
    <property type="term" value="F:ubiquitin protein ligase activity"/>
    <property type="evidence" value="ECO:0007669"/>
    <property type="project" value="TreeGrafter"/>
</dbReference>
<dbReference type="OrthoDB" id="263722at2759"/>
<feature type="transmembrane region" description="Helical" evidence="11">
    <location>
        <begin position="147"/>
        <end position="172"/>
    </location>
</feature>
<feature type="transmembrane region" description="Helical" evidence="11">
    <location>
        <begin position="184"/>
        <end position="207"/>
    </location>
</feature>
<evidence type="ECO:0000313" key="14">
    <source>
        <dbReference type="Proteomes" id="UP000515908"/>
    </source>
</evidence>
<protein>
    <submittedName>
        <fullName evidence="13">Zinc finger, C3HC4 type (RING finger)/Ring finger domain/RING-like zinc finger/RING-type zinc-finger containing protein, putative</fullName>
    </submittedName>
</protein>
<dbReference type="InterPro" id="IPR013083">
    <property type="entry name" value="Znf_RING/FYVE/PHD"/>
</dbReference>
<dbReference type="PANTHER" id="PTHR22763">
    <property type="entry name" value="RING ZINC FINGER PROTEIN"/>
    <property type="match status" value="1"/>
</dbReference>
<dbReference type="InterPro" id="IPR050731">
    <property type="entry name" value="HRD1_E3_ubiq-ligases"/>
</dbReference>
<keyword evidence="9 11" id="KW-0472">Membrane</keyword>
<dbReference type="InterPro" id="IPR057992">
    <property type="entry name" value="TPR_SYVN1_N"/>
</dbReference>
<evidence type="ECO:0000256" key="1">
    <source>
        <dbReference type="ARBA" id="ARBA00004127"/>
    </source>
</evidence>
<evidence type="ECO:0000256" key="9">
    <source>
        <dbReference type="ARBA" id="ARBA00023136"/>
    </source>
</evidence>
<sequence length="379" mass="43386">MVSRETLQAPASSYTVVSFLAVSLYVLDYVNTYGEVYTTVIALRSSSIFSLLAVNTTIAFFVGLWYFNTAIFFGALTPTERGAIAPAFPVYLAECIGIPLYLDQNMFSMKAGFMLFTVVLRVLHKLADERIITTSALPNGSRRTYMVIRVALFLLLSLSVDILVFCTCWIILGNNSRESEAMFTYCVLLLYGQFILSTFRYGLKLIYQQVADDRDNRSPMVFYAEKALEILHSFVFVGMFLLAYYHLGQFPFILLRNFFGHCYLISENCKNVYRYVVLSWRVDRLPNAAEEDLTPDVTCTICYEEMKFEEHPKVLPCGHTYHKNCLSRWFEGHATCPYCRADLLKAKIPPRQPVAPPPCRWRRAASPMIPRCHASRRMS</sequence>
<dbReference type="Proteomes" id="UP000515908">
    <property type="component" value="Chromosome 23"/>
</dbReference>
<evidence type="ECO:0000256" key="11">
    <source>
        <dbReference type="SAM" id="Phobius"/>
    </source>
</evidence>
<keyword evidence="7" id="KW-0862">Zinc</keyword>
<comment type="pathway">
    <text evidence="2">Protein modification; protein ubiquitination.</text>
</comment>
<dbReference type="GO" id="GO:0043161">
    <property type="term" value="P:proteasome-mediated ubiquitin-dependent protein catabolic process"/>
    <property type="evidence" value="ECO:0007669"/>
    <property type="project" value="TreeGrafter"/>
</dbReference>
<dbReference type="InterPro" id="IPR001841">
    <property type="entry name" value="Znf_RING"/>
</dbReference>
<feature type="transmembrane region" description="Helical" evidence="11">
    <location>
        <begin position="82"/>
        <end position="102"/>
    </location>
</feature>
<evidence type="ECO:0000256" key="5">
    <source>
        <dbReference type="ARBA" id="ARBA00022723"/>
    </source>
</evidence>
<name>A0A7G2CSL0_9TRYP</name>
<organism evidence="13 14">
    <name type="scientific">Angomonas deanei</name>
    <dbReference type="NCBI Taxonomy" id="59799"/>
    <lineage>
        <taxon>Eukaryota</taxon>
        <taxon>Discoba</taxon>
        <taxon>Euglenozoa</taxon>
        <taxon>Kinetoplastea</taxon>
        <taxon>Metakinetoplastina</taxon>
        <taxon>Trypanosomatida</taxon>
        <taxon>Trypanosomatidae</taxon>
        <taxon>Strigomonadinae</taxon>
        <taxon>Angomonas</taxon>
    </lineage>
</organism>
<dbReference type="VEuPathDB" id="TriTrypDB:ADEAN_000951300"/>
<keyword evidence="8 11" id="KW-1133">Transmembrane helix</keyword>
<dbReference type="Pfam" id="PF13639">
    <property type="entry name" value="zf-RING_2"/>
    <property type="match status" value="1"/>
</dbReference>
<evidence type="ECO:0000259" key="12">
    <source>
        <dbReference type="PROSITE" id="PS50089"/>
    </source>
</evidence>
<proteinExistence type="predicted"/>
<dbReference type="Gene3D" id="3.30.40.10">
    <property type="entry name" value="Zinc/RING finger domain, C3HC4 (zinc finger)"/>
    <property type="match status" value="1"/>
</dbReference>
<accession>A0A7G2CSL0</accession>
<evidence type="ECO:0000256" key="10">
    <source>
        <dbReference type="PROSITE-ProRule" id="PRU00175"/>
    </source>
</evidence>
<feature type="transmembrane region" description="Helical" evidence="11">
    <location>
        <begin position="227"/>
        <end position="247"/>
    </location>
</feature>
<dbReference type="SUPFAM" id="SSF57850">
    <property type="entry name" value="RING/U-box"/>
    <property type="match status" value="1"/>
</dbReference>
<comment type="subcellular location">
    <subcellularLocation>
        <location evidence="1">Endomembrane system</location>
        <topology evidence="1">Multi-pass membrane protein</topology>
    </subcellularLocation>
</comment>
<feature type="transmembrane region" description="Helical" evidence="11">
    <location>
        <begin position="51"/>
        <end position="76"/>
    </location>
</feature>
<gene>
    <name evidence="13" type="ORF">ADEAN_000951300</name>
</gene>
<evidence type="ECO:0000313" key="13">
    <source>
        <dbReference type="EMBL" id="CAD2221974.1"/>
    </source>
</evidence>
<keyword evidence="3" id="KW-0808">Transferase</keyword>
<evidence type="ECO:0000256" key="4">
    <source>
        <dbReference type="ARBA" id="ARBA00022692"/>
    </source>
</evidence>
<dbReference type="PROSITE" id="PS50089">
    <property type="entry name" value="ZF_RING_2"/>
    <property type="match status" value="1"/>
</dbReference>
<feature type="transmembrane region" description="Helical" evidence="11">
    <location>
        <begin position="12"/>
        <end position="30"/>
    </location>
</feature>
<evidence type="ECO:0000256" key="8">
    <source>
        <dbReference type="ARBA" id="ARBA00022989"/>
    </source>
</evidence>
<keyword evidence="14" id="KW-1185">Reference proteome</keyword>
<dbReference type="GO" id="GO:0008270">
    <property type="term" value="F:zinc ion binding"/>
    <property type="evidence" value="ECO:0007669"/>
    <property type="project" value="UniProtKB-KW"/>
</dbReference>
<evidence type="ECO:0000256" key="6">
    <source>
        <dbReference type="ARBA" id="ARBA00022771"/>
    </source>
</evidence>
<evidence type="ECO:0000256" key="3">
    <source>
        <dbReference type="ARBA" id="ARBA00022679"/>
    </source>
</evidence>
<dbReference type="EMBL" id="LR877167">
    <property type="protein sequence ID" value="CAD2221974.1"/>
    <property type="molecule type" value="Genomic_DNA"/>
</dbReference>
<dbReference type="GO" id="GO:0012505">
    <property type="term" value="C:endomembrane system"/>
    <property type="evidence" value="ECO:0007669"/>
    <property type="project" value="TreeGrafter"/>
</dbReference>
<evidence type="ECO:0000256" key="7">
    <source>
        <dbReference type="ARBA" id="ARBA00022833"/>
    </source>
</evidence>
<keyword evidence="5" id="KW-0479">Metal-binding</keyword>
<keyword evidence="6 10" id="KW-0863">Zinc-finger</keyword>
<dbReference type="SMART" id="SM00184">
    <property type="entry name" value="RING"/>
    <property type="match status" value="1"/>
</dbReference>
<evidence type="ECO:0000256" key="2">
    <source>
        <dbReference type="ARBA" id="ARBA00004906"/>
    </source>
</evidence>
<keyword evidence="4 11" id="KW-0812">Transmembrane</keyword>